<gene>
    <name evidence="6" type="ORF">BVC80_633g4</name>
</gene>
<dbReference type="PROSITE" id="PS01359">
    <property type="entry name" value="ZF_PHD_1"/>
    <property type="match status" value="1"/>
</dbReference>
<feature type="compositionally biased region" description="Low complexity" evidence="4">
    <location>
        <begin position="91"/>
        <end position="106"/>
    </location>
</feature>
<dbReference type="InterPro" id="IPR056874">
    <property type="entry name" value="PHD_dom_pln"/>
</dbReference>
<dbReference type="Proteomes" id="UP000195402">
    <property type="component" value="Unassembled WGS sequence"/>
</dbReference>
<evidence type="ECO:0000313" key="7">
    <source>
        <dbReference type="Proteomes" id="UP000195402"/>
    </source>
</evidence>
<dbReference type="SUPFAM" id="SSF57903">
    <property type="entry name" value="FYVE/PHD zinc finger"/>
    <property type="match status" value="1"/>
</dbReference>
<organism evidence="6 7">
    <name type="scientific">Macleaya cordata</name>
    <name type="common">Five-seeded plume-poppy</name>
    <name type="synonym">Bocconia cordata</name>
    <dbReference type="NCBI Taxonomy" id="56857"/>
    <lineage>
        <taxon>Eukaryota</taxon>
        <taxon>Viridiplantae</taxon>
        <taxon>Streptophyta</taxon>
        <taxon>Embryophyta</taxon>
        <taxon>Tracheophyta</taxon>
        <taxon>Spermatophyta</taxon>
        <taxon>Magnoliopsida</taxon>
        <taxon>Ranunculales</taxon>
        <taxon>Papaveraceae</taxon>
        <taxon>Papaveroideae</taxon>
        <taxon>Macleaya</taxon>
    </lineage>
</organism>
<evidence type="ECO:0000256" key="3">
    <source>
        <dbReference type="ARBA" id="ARBA00022833"/>
    </source>
</evidence>
<keyword evidence="2" id="KW-0863">Zinc-finger</keyword>
<comment type="caution">
    <text evidence="6">The sequence shown here is derived from an EMBL/GenBank/DDBJ whole genome shotgun (WGS) entry which is preliminary data.</text>
</comment>
<evidence type="ECO:0000256" key="2">
    <source>
        <dbReference type="ARBA" id="ARBA00022771"/>
    </source>
</evidence>
<dbReference type="OMA" id="QGKEREC"/>
<dbReference type="AlphaFoldDB" id="A0A200QMX7"/>
<dbReference type="Pfam" id="PF25054">
    <property type="entry name" value="PHD_pln"/>
    <property type="match status" value="1"/>
</dbReference>
<dbReference type="EMBL" id="MVGT01001528">
    <property type="protein sequence ID" value="OVA11813.1"/>
    <property type="molecule type" value="Genomic_DNA"/>
</dbReference>
<dbReference type="OrthoDB" id="1935489at2759"/>
<keyword evidence="7" id="KW-1185">Reference proteome</keyword>
<accession>A0A200QMX7</accession>
<evidence type="ECO:0000256" key="4">
    <source>
        <dbReference type="SAM" id="MobiDB-lite"/>
    </source>
</evidence>
<feature type="region of interest" description="Disordered" evidence="4">
    <location>
        <begin position="72"/>
        <end position="151"/>
    </location>
</feature>
<dbReference type="GO" id="GO:0008270">
    <property type="term" value="F:zinc ion binding"/>
    <property type="evidence" value="ECO:0007669"/>
    <property type="project" value="UniProtKB-KW"/>
</dbReference>
<dbReference type="InterPro" id="IPR011011">
    <property type="entry name" value="Znf_FYVE_PHD"/>
</dbReference>
<evidence type="ECO:0000313" key="6">
    <source>
        <dbReference type="EMBL" id="OVA11813.1"/>
    </source>
</evidence>
<keyword evidence="1" id="KW-0479">Metal-binding</keyword>
<dbReference type="STRING" id="56857.A0A200QMX7"/>
<sequence length="162" mass="17313">MVDPQNSSTSTVCCMCGDIGFSDKLFRCTKCCHRFQHSYCSNYYDESTVTSGAAAGLFCDWCLSEEKISTSTAKPAGNKKYSSPAGKKEIAAGSSSSSAAISNINIRSDHHDQYSGDQKIKQNDNKAEAATSADKAGNSTSGTAPSPKTAGRRYKFLKDVMC</sequence>
<dbReference type="PANTHER" id="PTHR33779">
    <property type="entry name" value="EXPRESSED PROTEIN"/>
    <property type="match status" value="1"/>
</dbReference>
<dbReference type="InterPro" id="IPR019786">
    <property type="entry name" value="Zinc_finger_PHD-type_CS"/>
</dbReference>
<dbReference type="InParanoid" id="A0A200QMX7"/>
<evidence type="ECO:0000259" key="5">
    <source>
        <dbReference type="Pfam" id="PF25054"/>
    </source>
</evidence>
<keyword evidence="3" id="KW-0862">Zinc</keyword>
<proteinExistence type="predicted"/>
<name>A0A200QMX7_MACCD</name>
<feature type="domain" description="PHD-type zinc finger plants" evidence="5">
    <location>
        <begin position="14"/>
        <end position="62"/>
    </location>
</feature>
<feature type="compositionally biased region" description="Basic and acidic residues" evidence="4">
    <location>
        <begin position="107"/>
        <end position="127"/>
    </location>
</feature>
<reference evidence="6 7" key="1">
    <citation type="journal article" date="2017" name="Mol. Plant">
        <title>The Genome of Medicinal Plant Macleaya cordata Provides New Insights into Benzylisoquinoline Alkaloids Metabolism.</title>
        <authorList>
            <person name="Liu X."/>
            <person name="Liu Y."/>
            <person name="Huang P."/>
            <person name="Ma Y."/>
            <person name="Qing Z."/>
            <person name="Tang Q."/>
            <person name="Cao H."/>
            <person name="Cheng P."/>
            <person name="Zheng Y."/>
            <person name="Yuan Z."/>
            <person name="Zhou Y."/>
            <person name="Liu J."/>
            <person name="Tang Z."/>
            <person name="Zhuo Y."/>
            <person name="Zhang Y."/>
            <person name="Yu L."/>
            <person name="Huang J."/>
            <person name="Yang P."/>
            <person name="Peng Q."/>
            <person name="Zhang J."/>
            <person name="Jiang W."/>
            <person name="Zhang Z."/>
            <person name="Lin K."/>
            <person name="Ro D.K."/>
            <person name="Chen X."/>
            <person name="Xiong X."/>
            <person name="Shang Y."/>
            <person name="Huang S."/>
            <person name="Zeng J."/>
        </authorList>
    </citation>
    <scope>NUCLEOTIDE SEQUENCE [LARGE SCALE GENOMIC DNA]</scope>
    <source>
        <strain evidence="7">cv. BLH2017</strain>
        <tissue evidence="6">Root</tissue>
    </source>
</reference>
<dbReference type="FunCoup" id="A0A200QMX7">
    <property type="interactions" value="231"/>
</dbReference>
<feature type="compositionally biased region" description="Polar residues" evidence="4">
    <location>
        <begin position="137"/>
        <end position="146"/>
    </location>
</feature>
<protein>
    <recommendedName>
        <fullName evidence="5">PHD-type zinc finger plants domain-containing protein</fullName>
    </recommendedName>
</protein>
<evidence type="ECO:0000256" key="1">
    <source>
        <dbReference type="ARBA" id="ARBA00022723"/>
    </source>
</evidence>
<dbReference type="PANTHER" id="PTHR33779:SF11">
    <property type="entry name" value="OS04G0551600 PROTEIN"/>
    <property type="match status" value="1"/>
</dbReference>